<dbReference type="RefSeq" id="WP_173711708.1">
    <property type="nucleotide sequence ID" value="NZ_JABSWW010000001.1"/>
</dbReference>
<comment type="caution">
    <text evidence="1">The sequence shown here is derived from an EMBL/GenBank/DDBJ whole genome shotgun (WGS) entry which is preliminary data.</text>
</comment>
<name>A0AAX0B7Q3_CLOBE</name>
<reference evidence="1" key="1">
    <citation type="submission" date="2020-05" db="EMBL/GenBank/DDBJ databases">
        <authorList>
            <person name="Brown S."/>
            <person name="Huntemann M."/>
            <person name="Clum A."/>
            <person name="Spunde A."/>
            <person name="Palaniappan K."/>
            <person name="Ritter S."/>
            <person name="Mikhailova N."/>
            <person name="Chen I.-M."/>
            <person name="Stamatis D."/>
            <person name="Reddy T."/>
            <person name="O'Malley R."/>
            <person name="Daum C."/>
            <person name="Shapiro N."/>
            <person name="Ivanova N."/>
            <person name="Kyrpides N."/>
            <person name="Woyke T."/>
        </authorList>
    </citation>
    <scope>NUCLEOTIDE SEQUENCE</scope>
    <source>
        <strain evidence="1">DJ080</strain>
    </source>
</reference>
<protein>
    <submittedName>
        <fullName evidence="1">Uncharacterized protein</fullName>
    </submittedName>
</protein>
<proteinExistence type="predicted"/>
<evidence type="ECO:0000313" key="2">
    <source>
        <dbReference type="Proteomes" id="UP001193748"/>
    </source>
</evidence>
<dbReference type="EMBL" id="JABSWW010000001">
    <property type="protein sequence ID" value="NRT90884.1"/>
    <property type="molecule type" value="Genomic_DNA"/>
</dbReference>
<evidence type="ECO:0000313" key="1">
    <source>
        <dbReference type="EMBL" id="NRT90884.1"/>
    </source>
</evidence>
<organism evidence="1 2">
    <name type="scientific">Clostridium beijerinckii</name>
    <name type="common">Clostridium MP</name>
    <dbReference type="NCBI Taxonomy" id="1520"/>
    <lineage>
        <taxon>Bacteria</taxon>
        <taxon>Bacillati</taxon>
        <taxon>Bacillota</taxon>
        <taxon>Clostridia</taxon>
        <taxon>Eubacteriales</taxon>
        <taxon>Clostridiaceae</taxon>
        <taxon>Clostridium</taxon>
    </lineage>
</organism>
<dbReference type="AlphaFoldDB" id="A0AAX0B7Q3"/>
<accession>A0AAX0B7Q3</accession>
<gene>
    <name evidence="1" type="ORF">B0H41_004563</name>
</gene>
<reference evidence="1" key="2">
    <citation type="journal article" date="2022" name="Nat. Biotechnol.">
        <title>Carbon-negative production of acetone and isopropanol by gas fermentation at industrial pilot scale.</title>
        <authorList>
            <person name="Liew F.E."/>
            <person name="Nogle R."/>
            <person name="Abdalla T."/>
            <person name="Rasor B.J."/>
            <person name="Canter C."/>
            <person name="Jensen R.O."/>
            <person name="Wang L."/>
            <person name="Strutz J."/>
            <person name="Chirania P."/>
            <person name="De Tissera S."/>
            <person name="Mueller A.P."/>
            <person name="Ruan Z."/>
            <person name="Gao A."/>
            <person name="Tran L."/>
            <person name="Engle N.L."/>
            <person name="Bromley J.C."/>
            <person name="Daniell J."/>
            <person name="Conrado R."/>
            <person name="Tschaplinski T.J."/>
            <person name="Giannone R.J."/>
            <person name="Hettich R.L."/>
            <person name="Karim A.S."/>
            <person name="Simpson S.D."/>
            <person name="Brown S.D."/>
            <person name="Leang C."/>
            <person name="Jewett M.C."/>
            <person name="Kopke M."/>
        </authorList>
    </citation>
    <scope>NUCLEOTIDE SEQUENCE</scope>
    <source>
        <strain evidence="1">DJ080</strain>
    </source>
</reference>
<dbReference type="Proteomes" id="UP001193748">
    <property type="component" value="Unassembled WGS sequence"/>
</dbReference>
<sequence>MVNYENELYKTLDEEIDKELNSKITRPIYLIVNDAIKVYNELIKNESHVFSGDYFEEIRGRLIGYAVKRAFDPKLITGNFPFNVTCAKMNFKQKRPELRKNNILLTISQVSDLSKLPTKSKYKEKYSEGNSLIAKQLMIREADELKVKDIPYYGIIRYKYAEGELEHLDIVIPDVKYRSIIKTIPIPIISEMRRFDEGIKEDLEESSPLLQMENLKEQLEKDIKDKKIK</sequence>